<reference evidence="5" key="1">
    <citation type="journal article" date="2023" name="Int. J. Syst. Evol. Microbiol.">
        <title>Sinisalibacter aestuarii sp. nov., isolated from estuarine sediment of the Arakawa River.</title>
        <authorList>
            <person name="Arafat S.T."/>
            <person name="Hirano S."/>
            <person name="Sato A."/>
            <person name="Takeuchi K."/>
            <person name="Yasuda T."/>
            <person name="Terahara T."/>
            <person name="Hamada M."/>
            <person name="Kobayashi T."/>
        </authorList>
    </citation>
    <scope>NUCLEOTIDE SEQUENCE</scope>
    <source>
        <strain evidence="5">B-399</strain>
    </source>
</reference>
<evidence type="ECO:0000256" key="1">
    <source>
        <dbReference type="ARBA" id="ARBA00022679"/>
    </source>
</evidence>
<evidence type="ECO:0000313" key="6">
    <source>
        <dbReference type="Proteomes" id="UP001144205"/>
    </source>
</evidence>
<dbReference type="EMBL" id="BROH01000004">
    <property type="protein sequence ID" value="GKY87919.1"/>
    <property type="molecule type" value="Genomic_DNA"/>
</dbReference>
<proteinExistence type="inferred from homology"/>
<keyword evidence="1" id="KW-0808">Transferase</keyword>
<dbReference type="InterPro" id="IPR051531">
    <property type="entry name" value="N-acetyltransferase"/>
</dbReference>
<dbReference type="PANTHER" id="PTHR43792:SF8">
    <property type="entry name" value="[RIBOSOMAL PROTEIN US5]-ALANINE N-ACETYLTRANSFERASE"/>
    <property type="match status" value="1"/>
</dbReference>
<dbReference type="InterPro" id="IPR016181">
    <property type="entry name" value="Acyl_CoA_acyltransferase"/>
</dbReference>
<dbReference type="Proteomes" id="UP001144205">
    <property type="component" value="Unassembled WGS sequence"/>
</dbReference>
<dbReference type="PANTHER" id="PTHR43792">
    <property type="entry name" value="GNAT FAMILY, PUTATIVE (AFU_ORTHOLOGUE AFUA_3G00765)-RELATED-RELATED"/>
    <property type="match status" value="1"/>
</dbReference>
<dbReference type="Gene3D" id="3.40.630.30">
    <property type="match status" value="1"/>
</dbReference>
<feature type="domain" description="N-acetyltransferase" evidence="4">
    <location>
        <begin position="12"/>
        <end position="159"/>
    </location>
</feature>
<protein>
    <submittedName>
        <fullName evidence="5">N-acetyltransferase</fullName>
    </submittedName>
</protein>
<dbReference type="Pfam" id="PF13302">
    <property type="entry name" value="Acetyltransf_3"/>
    <property type="match status" value="1"/>
</dbReference>
<keyword evidence="2" id="KW-0012">Acyltransferase</keyword>
<comment type="similarity">
    <text evidence="3">Belongs to the acetyltransferase family. RimJ subfamily.</text>
</comment>
<keyword evidence="6" id="KW-1185">Reference proteome</keyword>
<name>A0ABQ5LSD7_9RHOB</name>
<dbReference type="SUPFAM" id="SSF55729">
    <property type="entry name" value="Acyl-CoA N-acyltransferases (Nat)"/>
    <property type="match status" value="1"/>
</dbReference>
<sequence>MNAGVTLLTERLTLRKLTEADIPALVAGLNDFTVSGWLTVVPYPYTEEDARGFVAHIAGEPDGFDGFAIVAGGTVVGVIGIGDSLGYWLARAAQGRGYASEAAVALVSHYFAATGAERLASGYFEGNHPSCHVLDKLGFVPDGTARVKSRAQAMDMTLEKMILTRTAWEARHGH</sequence>
<evidence type="ECO:0000259" key="4">
    <source>
        <dbReference type="PROSITE" id="PS51186"/>
    </source>
</evidence>
<evidence type="ECO:0000256" key="3">
    <source>
        <dbReference type="ARBA" id="ARBA00038502"/>
    </source>
</evidence>
<accession>A0ABQ5LSD7</accession>
<evidence type="ECO:0000313" key="5">
    <source>
        <dbReference type="EMBL" id="GKY87919.1"/>
    </source>
</evidence>
<gene>
    <name evidence="5" type="ORF">STA1M1_17880</name>
</gene>
<dbReference type="RefSeq" id="WP_281841905.1">
    <property type="nucleotide sequence ID" value="NZ_BROH01000004.1"/>
</dbReference>
<comment type="caution">
    <text evidence="5">The sequence shown here is derived from an EMBL/GenBank/DDBJ whole genome shotgun (WGS) entry which is preliminary data.</text>
</comment>
<dbReference type="InterPro" id="IPR000182">
    <property type="entry name" value="GNAT_dom"/>
</dbReference>
<evidence type="ECO:0000256" key="2">
    <source>
        <dbReference type="ARBA" id="ARBA00023315"/>
    </source>
</evidence>
<dbReference type="PROSITE" id="PS51186">
    <property type="entry name" value="GNAT"/>
    <property type="match status" value="1"/>
</dbReference>
<organism evidence="5 6">
    <name type="scientific">Sinisalibacter aestuarii</name>
    <dbReference type="NCBI Taxonomy" id="2949426"/>
    <lineage>
        <taxon>Bacteria</taxon>
        <taxon>Pseudomonadati</taxon>
        <taxon>Pseudomonadota</taxon>
        <taxon>Alphaproteobacteria</taxon>
        <taxon>Rhodobacterales</taxon>
        <taxon>Roseobacteraceae</taxon>
        <taxon>Sinisalibacter</taxon>
    </lineage>
</organism>